<evidence type="ECO:0000259" key="1">
    <source>
        <dbReference type="Pfam" id="PF01610"/>
    </source>
</evidence>
<feature type="domain" description="Transposase IS204/IS1001/IS1096/IS1165 DDE" evidence="1">
    <location>
        <begin position="151"/>
        <end position="388"/>
    </location>
</feature>
<evidence type="ECO:0000313" key="5">
    <source>
        <dbReference type="Proteomes" id="UP000014923"/>
    </source>
</evidence>
<dbReference type="EMBL" id="CAVN010000124">
    <property type="protein sequence ID" value="CDF59116.1"/>
    <property type="molecule type" value="Genomic_DNA"/>
</dbReference>
<dbReference type="Pfam" id="PF14690">
    <property type="entry name" value="Zn_ribbon_ISL3"/>
    <property type="match status" value="1"/>
</dbReference>
<keyword evidence="5" id="KW-1185">Reference proteome</keyword>
<dbReference type="NCBIfam" id="NF033550">
    <property type="entry name" value="transpos_ISL3"/>
    <property type="match status" value="1"/>
</dbReference>
<evidence type="ECO:0000313" key="4">
    <source>
        <dbReference type="EMBL" id="CDF59116.1"/>
    </source>
</evidence>
<feature type="domain" description="Transposase IS204/IS1001/IS1096/IS1165 helix-turn-helix" evidence="2">
    <location>
        <begin position="89"/>
        <end position="138"/>
    </location>
</feature>
<protein>
    <submittedName>
        <fullName evidence="4">Mobile element protein</fullName>
    </submittedName>
</protein>
<comment type="caution">
    <text evidence="4">The sequence shown here is derived from an EMBL/GenBank/DDBJ whole genome shotgun (WGS) entry which is preliminary data.</text>
</comment>
<sequence length="393" mass="46436">MHNNNFIKNLLGFKDVIVTKILNTDNCFEIYLEMKKKPHTCPCCNSQTRRVHDYRIQRVKHIPLFLKPTVLVIKKRRYRCNICGKRFYEHIEFLPRYYRITNLLSMYVITELTNTYSMSSLAKRVNLSVDTIKRIFNNVSYPSATTLPEIIAIDEFKGNSGGSKYHCCIVDPVNRKIIDVIKDRHLHVLSDYFKKIKNRDSVQYFICDMWQPYIDLAKTYFKNAIIVIDKFHYIRHAMWAVEAVRKRIQKELSTKLRKYFKKSKELILKRFELLNNESKAALHVMLSYNSDLAIAHALKEKLLKITETASSSKEARTLLKEWIKLAQNSGLKEFKKCADTYIRYFDGIVNSFDIPYTNACIEGFNNKIKVIKRNAFGFKNFDRFRNRILHCCN</sequence>
<dbReference type="InterPro" id="IPR029261">
    <property type="entry name" value="Transposase_Znf"/>
</dbReference>
<dbReference type="OrthoDB" id="2110692at2"/>
<evidence type="ECO:0000259" key="2">
    <source>
        <dbReference type="Pfam" id="PF13542"/>
    </source>
</evidence>
<dbReference type="AlphaFoldDB" id="R7RUF5"/>
<gene>
    <name evidence="4" type="ORF">TCEL_02184</name>
</gene>
<dbReference type="InterPro" id="IPR002560">
    <property type="entry name" value="Transposase_DDE"/>
</dbReference>
<accession>R7RUF5</accession>
<dbReference type="eggNOG" id="COG3464">
    <property type="taxonomic scope" value="Bacteria"/>
</dbReference>
<organism evidence="4 5">
    <name type="scientific">Thermobrachium celere DSM 8682</name>
    <dbReference type="NCBI Taxonomy" id="941824"/>
    <lineage>
        <taxon>Bacteria</taxon>
        <taxon>Bacillati</taxon>
        <taxon>Bacillota</taxon>
        <taxon>Clostridia</taxon>
        <taxon>Eubacteriales</taxon>
        <taxon>Clostridiaceae</taxon>
        <taxon>Thermobrachium</taxon>
    </lineage>
</organism>
<dbReference type="HOGENOM" id="CLU_041900_1_1_9"/>
<dbReference type="InterPro" id="IPR047951">
    <property type="entry name" value="Transpos_ISL3"/>
</dbReference>
<dbReference type="PANTHER" id="PTHR33498">
    <property type="entry name" value="TRANSPOSASE FOR INSERTION SEQUENCE ELEMENT IS1557"/>
    <property type="match status" value="1"/>
</dbReference>
<proteinExistence type="predicted"/>
<dbReference type="PANTHER" id="PTHR33498:SF1">
    <property type="entry name" value="TRANSPOSASE FOR INSERTION SEQUENCE ELEMENT IS1557"/>
    <property type="match status" value="1"/>
</dbReference>
<dbReference type="Pfam" id="PF13542">
    <property type="entry name" value="HTH_Tnp_ISL3"/>
    <property type="match status" value="1"/>
</dbReference>
<reference evidence="4" key="1">
    <citation type="submission" date="2013-03" db="EMBL/GenBank/DDBJ databases">
        <title>Draft genome sequence of the hydrogen-ethanol-producing anaerobic alkalithermophilic Caloramator celere.</title>
        <authorList>
            <person name="Ciranna A."/>
            <person name="Larjo A."/>
            <person name="Kivisto A."/>
            <person name="Santala V."/>
            <person name="Roos C."/>
            <person name="Karp M."/>
        </authorList>
    </citation>
    <scope>NUCLEOTIDE SEQUENCE [LARGE SCALE GENOMIC DNA]</scope>
    <source>
        <strain evidence="4">DSM 8682</strain>
    </source>
</reference>
<evidence type="ECO:0000259" key="3">
    <source>
        <dbReference type="Pfam" id="PF14690"/>
    </source>
</evidence>
<dbReference type="Pfam" id="PF01610">
    <property type="entry name" value="DDE_Tnp_ISL3"/>
    <property type="match status" value="1"/>
</dbReference>
<dbReference type="Proteomes" id="UP000014923">
    <property type="component" value="Unassembled WGS sequence"/>
</dbReference>
<feature type="domain" description="Transposase IS204/IS1001/IS1096/IS1165 zinc-finger" evidence="3">
    <location>
        <begin position="37"/>
        <end position="83"/>
    </location>
</feature>
<dbReference type="InterPro" id="IPR032877">
    <property type="entry name" value="Transposase_HTH"/>
</dbReference>
<name>R7RUF5_9CLOT</name>